<feature type="compositionally biased region" description="Basic and acidic residues" evidence="1">
    <location>
        <begin position="255"/>
        <end position="269"/>
    </location>
</feature>
<organism evidence="2">
    <name type="scientific">Cladocopium goreaui</name>
    <dbReference type="NCBI Taxonomy" id="2562237"/>
    <lineage>
        <taxon>Eukaryota</taxon>
        <taxon>Sar</taxon>
        <taxon>Alveolata</taxon>
        <taxon>Dinophyceae</taxon>
        <taxon>Suessiales</taxon>
        <taxon>Symbiodiniaceae</taxon>
        <taxon>Cladocopium</taxon>
    </lineage>
</organism>
<dbReference type="AlphaFoldDB" id="A0A9P1D1B1"/>
<reference evidence="3 4" key="2">
    <citation type="submission" date="2024-05" db="EMBL/GenBank/DDBJ databases">
        <authorList>
            <person name="Chen Y."/>
            <person name="Shah S."/>
            <person name="Dougan E. K."/>
            <person name="Thang M."/>
            <person name="Chan C."/>
        </authorList>
    </citation>
    <scope>NUCLEOTIDE SEQUENCE [LARGE SCALE GENOMIC DNA]</scope>
</reference>
<evidence type="ECO:0000256" key="1">
    <source>
        <dbReference type="SAM" id="MobiDB-lite"/>
    </source>
</evidence>
<evidence type="ECO:0000313" key="4">
    <source>
        <dbReference type="Proteomes" id="UP001152797"/>
    </source>
</evidence>
<dbReference type="EMBL" id="CAMXCT020002734">
    <property type="protein sequence ID" value="CAL1153466.1"/>
    <property type="molecule type" value="Genomic_DNA"/>
</dbReference>
<accession>A0A9P1D1B1</accession>
<gene>
    <name evidence="2" type="ORF">C1SCF055_LOCUS26238</name>
</gene>
<dbReference type="Proteomes" id="UP001152797">
    <property type="component" value="Unassembled WGS sequence"/>
</dbReference>
<comment type="caution">
    <text evidence="2">The sequence shown here is derived from an EMBL/GenBank/DDBJ whole genome shotgun (WGS) entry which is preliminary data.</text>
</comment>
<feature type="non-terminal residue" evidence="2">
    <location>
        <position position="1"/>
    </location>
</feature>
<dbReference type="EMBL" id="CAMXCT010002734">
    <property type="protein sequence ID" value="CAI4000091.1"/>
    <property type="molecule type" value="Genomic_DNA"/>
</dbReference>
<protein>
    <submittedName>
        <fullName evidence="2">Uncharacterized protein</fullName>
    </submittedName>
</protein>
<feature type="region of interest" description="Disordered" evidence="1">
    <location>
        <begin position="306"/>
        <end position="356"/>
    </location>
</feature>
<feature type="compositionally biased region" description="Basic and acidic residues" evidence="1">
    <location>
        <begin position="319"/>
        <end position="331"/>
    </location>
</feature>
<feature type="compositionally biased region" description="Acidic residues" evidence="1">
    <location>
        <begin position="272"/>
        <end position="287"/>
    </location>
</feature>
<name>A0A9P1D1B1_9DINO</name>
<dbReference type="EMBL" id="CAMXCT030002734">
    <property type="protein sequence ID" value="CAL4787403.1"/>
    <property type="molecule type" value="Genomic_DNA"/>
</dbReference>
<feature type="region of interest" description="Disordered" evidence="1">
    <location>
        <begin position="255"/>
        <end position="288"/>
    </location>
</feature>
<evidence type="ECO:0000313" key="3">
    <source>
        <dbReference type="EMBL" id="CAL4787403.1"/>
    </source>
</evidence>
<reference evidence="2" key="1">
    <citation type="submission" date="2022-10" db="EMBL/GenBank/DDBJ databases">
        <authorList>
            <person name="Chen Y."/>
            <person name="Dougan E. K."/>
            <person name="Chan C."/>
            <person name="Rhodes N."/>
            <person name="Thang M."/>
        </authorList>
    </citation>
    <scope>NUCLEOTIDE SEQUENCE</scope>
</reference>
<sequence length="356" mass="39454">STREDLLSKLKLAKQALLWERAVTQRLRSQLDMAEAWSPPDSEEEVLTLKAQMASLLEENRKLKEEAEASSSDSSDGEETEALQAEVRDAQAELEVAQEKLKAGQEQQRAADEQVAAAKAEADALRKAMDTLETEKAAAAEAAQEEAKVIRGAVEELKKKLQELLKDGEERWTDKCEDCTAACAEGFTDRRSKAGSMSWTVAQAQNARLKLHRSWTQYIDESVKLWRTFATDFANKDAEMAKKVTEAKEAVQEAKKKYDTAKEDNDRQDAANIEDVEEISDGMEDEPTDKMATAEEIQANINTMLDNLEVLRARPAQEQSEHANKKQRTDPGDDGELPGQHGFGASALKPFGAPGK</sequence>
<evidence type="ECO:0000313" key="2">
    <source>
        <dbReference type="EMBL" id="CAI4000091.1"/>
    </source>
</evidence>
<keyword evidence="4" id="KW-1185">Reference proteome</keyword>
<feature type="region of interest" description="Disordered" evidence="1">
    <location>
        <begin position="59"/>
        <end position="89"/>
    </location>
</feature>
<proteinExistence type="predicted"/>